<feature type="transmembrane region" description="Helical" evidence="1">
    <location>
        <begin position="230"/>
        <end position="248"/>
    </location>
</feature>
<dbReference type="PANTHER" id="PTHR15460:SF3">
    <property type="entry name" value="PEROXISOMAL MEMBRANE PROTEIN 4"/>
    <property type="match status" value="1"/>
</dbReference>
<keyword evidence="1" id="KW-0812">Transmembrane</keyword>
<evidence type="ECO:0000256" key="1">
    <source>
        <dbReference type="SAM" id="Phobius"/>
    </source>
</evidence>
<dbReference type="InParanoid" id="D2VCK1"/>
<evidence type="ECO:0000313" key="2">
    <source>
        <dbReference type="EMBL" id="EFC45328.1"/>
    </source>
</evidence>
<dbReference type="PANTHER" id="PTHR15460">
    <property type="entry name" value="PEROXISOMAL MEMBRANE PROTEIN 4"/>
    <property type="match status" value="1"/>
</dbReference>
<gene>
    <name evidence="2" type="ORF">NAEGRDRAFT_32947</name>
</gene>
<accession>D2VCK1</accession>
<sequence length="276" mass="30882">MEKVGSLAEQVNSQLSHSNTAAKVVHEISPVLLEQSTSEGLKSAYRGYRNAIVTGVKIRIPYILQSVIYALIFQTPSEIKKVRFVIKQMFHHSKNLASFVAIYKLITYICRNYLNVRNGLDALLAGFVGGSIAFGESKGISGAVNNQIVLYLFARGIDGGLKALATKGYIPEIMDISTPNGFRLFAGFSLALVLYLTDHQPRALKSGFMSTMKYLYHESNDGTMSVPINFAPFVTFITICLLLGYWFPQFRLENVLQRVDDAMTWENIKEFMSSFF</sequence>
<dbReference type="STRING" id="5762.D2VCK1"/>
<dbReference type="VEuPathDB" id="AmoebaDB:NAEGRDRAFT_32947"/>
<dbReference type="RefSeq" id="XP_002678072.1">
    <property type="nucleotide sequence ID" value="XM_002678026.1"/>
</dbReference>
<dbReference type="OMA" id="IQGMVKR"/>
<dbReference type="GeneID" id="8850440"/>
<evidence type="ECO:0000313" key="3">
    <source>
        <dbReference type="Proteomes" id="UP000006671"/>
    </source>
</evidence>
<dbReference type="GO" id="GO:0005778">
    <property type="term" value="C:peroxisomal membrane"/>
    <property type="evidence" value="ECO:0007669"/>
    <property type="project" value="TreeGrafter"/>
</dbReference>
<dbReference type="KEGG" id="ngr:NAEGRDRAFT_32947"/>
<keyword evidence="1" id="KW-0472">Membrane</keyword>
<keyword evidence="1" id="KW-1133">Transmembrane helix</keyword>
<dbReference type="EMBL" id="GG738863">
    <property type="protein sequence ID" value="EFC45328.1"/>
    <property type="molecule type" value="Genomic_DNA"/>
</dbReference>
<name>D2VCK1_NAEGR</name>
<reference evidence="2 3" key="1">
    <citation type="journal article" date="2010" name="Cell">
        <title>The genome of Naegleria gruberi illuminates early eukaryotic versatility.</title>
        <authorList>
            <person name="Fritz-Laylin L.K."/>
            <person name="Prochnik S.E."/>
            <person name="Ginger M.L."/>
            <person name="Dacks J.B."/>
            <person name="Carpenter M.L."/>
            <person name="Field M.C."/>
            <person name="Kuo A."/>
            <person name="Paredez A."/>
            <person name="Chapman J."/>
            <person name="Pham J."/>
            <person name="Shu S."/>
            <person name="Neupane R."/>
            <person name="Cipriano M."/>
            <person name="Mancuso J."/>
            <person name="Tu H."/>
            <person name="Salamov A."/>
            <person name="Lindquist E."/>
            <person name="Shapiro H."/>
            <person name="Lucas S."/>
            <person name="Grigoriev I.V."/>
            <person name="Cande W.Z."/>
            <person name="Fulton C."/>
            <person name="Rokhsar D.S."/>
            <person name="Dawson S.C."/>
        </authorList>
    </citation>
    <scope>NUCLEOTIDE SEQUENCE [LARGE SCALE GENOMIC DNA]</scope>
    <source>
        <strain evidence="2 3">NEG-M</strain>
    </source>
</reference>
<dbReference type="Pfam" id="PF02466">
    <property type="entry name" value="Tim17"/>
    <property type="match status" value="1"/>
</dbReference>
<protein>
    <submittedName>
        <fullName evidence="2">Predicted protein</fullName>
    </submittedName>
</protein>
<organism evidence="3">
    <name type="scientific">Naegleria gruberi</name>
    <name type="common">Amoeba</name>
    <dbReference type="NCBI Taxonomy" id="5762"/>
    <lineage>
        <taxon>Eukaryota</taxon>
        <taxon>Discoba</taxon>
        <taxon>Heterolobosea</taxon>
        <taxon>Tetramitia</taxon>
        <taxon>Eutetramitia</taxon>
        <taxon>Vahlkampfiidae</taxon>
        <taxon>Naegleria</taxon>
    </lineage>
</organism>
<keyword evidence="3" id="KW-1185">Reference proteome</keyword>
<dbReference type="OrthoDB" id="39659at2759"/>
<dbReference type="Proteomes" id="UP000006671">
    <property type="component" value="Unassembled WGS sequence"/>
</dbReference>
<dbReference type="AlphaFoldDB" id="D2VCK1"/>
<proteinExistence type="predicted"/>
<dbReference type="InterPro" id="IPR019531">
    <property type="entry name" value="Pmp4"/>
</dbReference>